<evidence type="ECO:0000256" key="2">
    <source>
        <dbReference type="ARBA" id="ARBA00022485"/>
    </source>
</evidence>
<dbReference type="VEuPathDB" id="ToxoDB:BESB_023890"/>
<evidence type="ECO:0000256" key="8">
    <source>
        <dbReference type="SAM" id="Phobius"/>
    </source>
</evidence>
<dbReference type="KEGG" id="bbes:BESB_023890"/>
<keyword evidence="8" id="KW-0812">Transmembrane</keyword>
<feature type="region of interest" description="Disordered" evidence="7">
    <location>
        <begin position="464"/>
        <end position="488"/>
    </location>
</feature>
<evidence type="ECO:0000259" key="9">
    <source>
        <dbReference type="PROSITE" id="PS51918"/>
    </source>
</evidence>
<dbReference type="OrthoDB" id="333049at2759"/>
<dbReference type="AlphaFoldDB" id="A0A2A9M8D1"/>
<comment type="cofactor">
    <cofactor evidence="1">
        <name>[4Fe-4S] cluster</name>
        <dbReference type="ChEBI" id="CHEBI:49883"/>
    </cofactor>
</comment>
<feature type="region of interest" description="Disordered" evidence="7">
    <location>
        <begin position="154"/>
        <end position="203"/>
    </location>
</feature>
<dbReference type="GO" id="GO:0046872">
    <property type="term" value="F:metal ion binding"/>
    <property type="evidence" value="ECO:0007669"/>
    <property type="project" value="UniProtKB-KW"/>
</dbReference>
<feature type="region of interest" description="Disordered" evidence="7">
    <location>
        <begin position="538"/>
        <end position="561"/>
    </location>
</feature>
<evidence type="ECO:0000313" key="10">
    <source>
        <dbReference type="EMBL" id="PFH31897.1"/>
    </source>
</evidence>
<organism evidence="10 11">
    <name type="scientific">Besnoitia besnoiti</name>
    <name type="common">Apicomplexan protozoan</name>
    <dbReference type="NCBI Taxonomy" id="94643"/>
    <lineage>
        <taxon>Eukaryota</taxon>
        <taxon>Sar</taxon>
        <taxon>Alveolata</taxon>
        <taxon>Apicomplexa</taxon>
        <taxon>Conoidasida</taxon>
        <taxon>Coccidia</taxon>
        <taxon>Eucoccidiorida</taxon>
        <taxon>Eimeriorina</taxon>
        <taxon>Sarcocystidae</taxon>
        <taxon>Besnoitia</taxon>
    </lineage>
</organism>
<dbReference type="SFLD" id="SFLDG01062">
    <property type="entry name" value="methyltransferase_(Class_A)"/>
    <property type="match status" value="1"/>
</dbReference>
<proteinExistence type="predicted"/>
<dbReference type="GeneID" id="40307449"/>
<feature type="domain" description="Radical SAM core" evidence="9">
    <location>
        <begin position="206"/>
        <end position="438"/>
    </location>
</feature>
<dbReference type="STRING" id="94643.A0A2A9M8D1"/>
<evidence type="ECO:0000256" key="5">
    <source>
        <dbReference type="ARBA" id="ARBA00023004"/>
    </source>
</evidence>
<reference evidence="10 11" key="1">
    <citation type="submission" date="2017-09" db="EMBL/GenBank/DDBJ databases">
        <title>Genome sequencing of Besnoitia besnoiti strain Bb-Ger1.</title>
        <authorList>
            <person name="Schares G."/>
            <person name="Venepally P."/>
            <person name="Lorenzi H.A."/>
        </authorList>
    </citation>
    <scope>NUCLEOTIDE SEQUENCE [LARGE SCALE GENOMIC DNA]</scope>
    <source>
        <strain evidence="10 11">Bb-Ger1</strain>
    </source>
</reference>
<keyword evidence="5" id="KW-0408">Iron</keyword>
<dbReference type="PANTHER" id="PTHR30544">
    <property type="entry name" value="23S RRNA METHYLTRANSFERASE"/>
    <property type="match status" value="1"/>
</dbReference>
<comment type="caution">
    <text evidence="10">The sequence shown here is derived from an EMBL/GenBank/DDBJ whole genome shotgun (WGS) entry which is preliminary data.</text>
</comment>
<gene>
    <name evidence="10" type="ORF">BESB_023890</name>
</gene>
<dbReference type="Proteomes" id="UP000224006">
    <property type="component" value="Chromosome XII"/>
</dbReference>
<evidence type="ECO:0000256" key="1">
    <source>
        <dbReference type="ARBA" id="ARBA00001966"/>
    </source>
</evidence>
<keyword evidence="8" id="KW-0472">Membrane</keyword>
<dbReference type="InterPro" id="IPR040072">
    <property type="entry name" value="Methyltransferase_A"/>
</dbReference>
<dbReference type="Gene3D" id="3.20.20.70">
    <property type="entry name" value="Aldolase class I"/>
    <property type="match status" value="1"/>
</dbReference>
<keyword evidence="8" id="KW-1133">Transmembrane helix</keyword>
<keyword evidence="6" id="KW-0411">Iron-sulfur</keyword>
<evidence type="ECO:0000256" key="6">
    <source>
        <dbReference type="ARBA" id="ARBA00023014"/>
    </source>
</evidence>
<dbReference type="CDD" id="cd01335">
    <property type="entry name" value="Radical_SAM"/>
    <property type="match status" value="1"/>
</dbReference>
<dbReference type="InterPro" id="IPR058240">
    <property type="entry name" value="rSAM_sf"/>
</dbReference>
<accession>A0A2A9M8D1</accession>
<dbReference type="InterPro" id="IPR013785">
    <property type="entry name" value="Aldolase_TIM"/>
</dbReference>
<feature type="transmembrane region" description="Helical" evidence="8">
    <location>
        <begin position="567"/>
        <end position="588"/>
    </location>
</feature>
<dbReference type="SUPFAM" id="SSF102114">
    <property type="entry name" value="Radical SAM enzymes"/>
    <property type="match status" value="1"/>
</dbReference>
<keyword evidence="3" id="KW-0949">S-adenosyl-L-methionine</keyword>
<dbReference type="InterPro" id="IPR007197">
    <property type="entry name" value="rSAM"/>
</dbReference>
<feature type="compositionally biased region" description="Basic and acidic residues" evidence="7">
    <location>
        <begin position="179"/>
        <end position="201"/>
    </location>
</feature>
<keyword evidence="2" id="KW-0004">4Fe-4S</keyword>
<dbReference type="EMBL" id="NWUJ01000013">
    <property type="protein sequence ID" value="PFH31897.1"/>
    <property type="molecule type" value="Genomic_DNA"/>
</dbReference>
<evidence type="ECO:0000313" key="11">
    <source>
        <dbReference type="Proteomes" id="UP000224006"/>
    </source>
</evidence>
<dbReference type="PANTHER" id="PTHR30544:SF8">
    <property type="entry name" value="RADICAL SAM SUPERFAMILY PROTEIN"/>
    <property type="match status" value="1"/>
</dbReference>
<name>A0A2A9M8D1_BESBE</name>
<dbReference type="GO" id="GO:0070475">
    <property type="term" value="P:rRNA base methylation"/>
    <property type="evidence" value="ECO:0007669"/>
    <property type="project" value="TreeGrafter"/>
</dbReference>
<dbReference type="SFLD" id="SFLDS00029">
    <property type="entry name" value="Radical_SAM"/>
    <property type="match status" value="1"/>
</dbReference>
<dbReference type="GO" id="GO:0003824">
    <property type="term" value="F:catalytic activity"/>
    <property type="evidence" value="ECO:0007669"/>
    <property type="project" value="InterPro"/>
</dbReference>
<evidence type="ECO:0000256" key="3">
    <source>
        <dbReference type="ARBA" id="ARBA00022691"/>
    </source>
</evidence>
<keyword evidence="11" id="KW-1185">Reference proteome</keyword>
<feature type="compositionally biased region" description="Acidic residues" evidence="7">
    <location>
        <begin position="545"/>
        <end position="554"/>
    </location>
</feature>
<dbReference type="GO" id="GO:0051539">
    <property type="term" value="F:4 iron, 4 sulfur cluster binding"/>
    <property type="evidence" value="ECO:0007669"/>
    <property type="project" value="UniProtKB-KW"/>
</dbReference>
<protein>
    <submittedName>
        <fullName evidence="10">Radical SAM domain-containing protein</fullName>
    </submittedName>
</protein>
<dbReference type="RefSeq" id="XP_029215906.1">
    <property type="nucleotide sequence ID" value="XM_029361091.1"/>
</dbReference>
<evidence type="ECO:0000256" key="4">
    <source>
        <dbReference type="ARBA" id="ARBA00022723"/>
    </source>
</evidence>
<evidence type="ECO:0000256" key="7">
    <source>
        <dbReference type="SAM" id="MobiDB-lite"/>
    </source>
</evidence>
<dbReference type="GO" id="GO:0030488">
    <property type="term" value="P:tRNA methylation"/>
    <property type="evidence" value="ECO:0007669"/>
    <property type="project" value="TreeGrafter"/>
</dbReference>
<keyword evidence="4" id="KW-0479">Metal-binding</keyword>
<dbReference type="PROSITE" id="PS51918">
    <property type="entry name" value="RADICAL_SAM"/>
    <property type="match status" value="1"/>
</dbReference>
<dbReference type="Pfam" id="PF04055">
    <property type="entry name" value="Radical_SAM"/>
    <property type="match status" value="1"/>
</dbReference>
<sequence length="593" mass="64400">MGGAQRDGESGGARCRAVDLESSSLSLCSSSSPCAAPPLASCSSSAQEPRTSVFDRAALLSAVEGKEVHAHKIWRYVIQKGADFGEIPDLPKRVYATLEARFATSTSRLLEAKTSRDASTTKLLLELADGSRIETCIMRYGAVEYALFPEVEKKKREASRKGKTGPTLNHGADDAATEAEAHAPERPEGARNGDREDDSHRRPFKSNRRATVCISAQVGCQMGCTFCATGTMGKKRNLTEAEILEQLFHASRVEKIRNVVFMGMGEPLDNYNSVVSAVRFMTQPNKFAIGGHHVCISTVGLPQRIRQLAVDLPATRLALSLHAPDQPTRLKLMPRAAAGWKLESVLAATDEFVKQQKLVNSTAMKNIGLLVEYIMIQDLNDTPEQAHALGRILQPRADAIIVNLIPYNPTEVPYDYRPSAAERVDAFLKILRQEYSIKALVRQTLGQDIDSACGQLVVRTAPDDAREKKARARSGSQSSVGSEADAHEASKRVLRTSGGFPEGKAWRQWLWAWWHAVKERVSPSGCFQCGAGISGDRAGVGAPDGTEDAAEADGDEQKEARERREELVAASIALVAGVVAAGAVAWSLRRTRV</sequence>